<evidence type="ECO:0000313" key="3">
    <source>
        <dbReference type="EMBL" id="CAF9929779.1"/>
    </source>
</evidence>
<proteinExistence type="predicted"/>
<organism evidence="3 4">
    <name type="scientific">Heterodermia speciosa</name>
    <dbReference type="NCBI Taxonomy" id="116794"/>
    <lineage>
        <taxon>Eukaryota</taxon>
        <taxon>Fungi</taxon>
        <taxon>Dikarya</taxon>
        <taxon>Ascomycota</taxon>
        <taxon>Pezizomycotina</taxon>
        <taxon>Lecanoromycetes</taxon>
        <taxon>OSLEUM clade</taxon>
        <taxon>Lecanoromycetidae</taxon>
        <taxon>Caliciales</taxon>
        <taxon>Physciaceae</taxon>
        <taxon>Heterodermia</taxon>
    </lineage>
</organism>
<feature type="compositionally biased region" description="Basic and acidic residues" evidence="1">
    <location>
        <begin position="378"/>
        <end position="399"/>
    </location>
</feature>
<gene>
    <name evidence="3" type="ORF">HETSPECPRED_007445</name>
</gene>
<accession>A0A8H3FSF9</accession>
<name>A0A8H3FSF9_9LECA</name>
<evidence type="ECO:0000256" key="2">
    <source>
        <dbReference type="SAM" id="Phobius"/>
    </source>
</evidence>
<dbReference type="EMBL" id="CAJPDS010000053">
    <property type="protein sequence ID" value="CAF9929779.1"/>
    <property type="molecule type" value="Genomic_DNA"/>
</dbReference>
<feature type="transmembrane region" description="Helical" evidence="2">
    <location>
        <begin position="7"/>
        <end position="25"/>
    </location>
</feature>
<keyword evidence="2" id="KW-1133">Transmembrane helix</keyword>
<comment type="caution">
    <text evidence="3">The sequence shown here is derived from an EMBL/GenBank/DDBJ whole genome shotgun (WGS) entry which is preliminary data.</text>
</comment>
<dbReference type="OrthoDB" id="10482803at2759"/>
<evidence type="ECO:0000313" key="4">
    <source>
        <dbReference type="Proteomes" id="UP000664521"/>
    </source>
</evidence>
<evidence type="ECO:0000256" key="1">
    <source>
        <dbReference type="SAM" id="MobiDB-lite"/>
    </source>
</evidence>
<sequence>MASATDIITYIGVPLAVLGVLPLLYNAAQCLLIRGRLLASIPPTARGFFNIHPNPVSGTVVAVFKSPIIDLYDVITHVRRCDASIDLQSLPHLESQGLSASWMRLIHAIGLEPQRKSRARRIIVDSSLDLAPVIVECGWKSLVILSLGLGVSPTDPTWDILSETAAEISEQRLHLTALHSELEERLIDVRWQEGNLRLELTEECSSWSMRRSLAYSLHMLTRDGGKREIFHFVSPTNSTGGGAFAKKCDCKDIFLHAVDFGIFRDIGCALFWTLYFEDIAHSHPRELLPIPQALLLLQFEITEELRQLSRETVFSRIEVLYPGDLKLVKTIMSALKAVWQSSEHQRLLDELGNHKLNDFKKHTLKEPPRQPSNFQQLNDKKASKTDKVADTSSEKRDDQNTTNLEADPYPILQASPTFKSLSAVYRPSAATAQGPIGAAIDLNDHSKPEAILARLIIALSSMRHSTARNGWVSSIASGKVKYKVGADAMENKVGKLMAAKGRSFRIG</sequence>
<dbReference type="Proteomes" id="UP000664521">
    <property type="component" value="Unassembled WGS sequence"/>
</dbReference>
<reference evidence="3" key="1">
    <citation type="submission" date="2021-03" db="EMBL/GenBank/DDBJ databases">
        <authorList>
            <person name="Tagirdzhanova G."/>
        </authorList>
    </citation>
    <scope>NUCLEOTIDE SEQUENCE</scope>
</reference>
<dbReference type="AlphaFoldDB" id="A0A8H3FSF9"/>
<protein>
    <submittedName>
        <fullName evidence="3">Uncharacterized protein</fullName>
    </submittedName>
</protein>
<keyword evidence="2" id="KW-0812">Transmembrane</keyword>
<keyword evidence="2" id="KW-0472">Membrane</keyword>
<keyword evidence="4" id="KW-1185">Reference proteome</keyword>
<feature type="region of interest" description="Disordered" evidence="1">
    <location>
        <begin position="362"/>
        <end position="409"/>
    </location>
</feature>